<evidence type="ECO:0000256" key="1">
    <source>
        <dbReference type="SAM" id="SignalP"/>
    </source>
</evidence>
<reference evidence="2" key="1">
    <citation type="journal article" date="2009" name="J. Mol. Evol.">
        <title>Tentacles of venom: toxic protein convergence in the Kingdom Animalia.</title>
        <authorList>
            <person name="Fry B.G."/>
            <person name="Roelants K."/>
            <person name="Norman J.A."/>
        </authorList>
    </citation>
    <scope>NUCLEOTIDE SEQUENCE</scope>
    <source>
        <strain evidence="2">BROC0002A04</strain>
        <tissue evidence="2">Posterior saliva</tissue>
    </source>
</reference>
<keyword evidence="1" id="KW-0732">Signal</keyword>
<protein>
    <submittedName>
        <fullName evidence="2">NP2</fullName>
    </submittedName>
</protein>
<dbReference type="Gene3D" id="2.10.70.10">
    <property type="entry name" value="Complement Module, domain 1"/>
    <property type="match status" value="1"/>
</dbReference>
<accession>B6Z1Z0</accession>
<feature type="signal peptide" evidence="1">
    <location>
        <begin position="1"/>
        <end position="17"/>
    </location>
</feature>
<dbReference type="AlphaFoldDB" id="B6Z1Z0"/>
<evidence type="ECO:0000313" key="2">
    <source>
        <dbReference type="EMBL" id="ACJ22659.1"/>
    </source>
</evidence>
<dbReference type="EMBL" id="EU790613">
    <property type="protein sequence ID" value="ACJ22659.1"/>
    <property type="molecule type" value="mRNA"/>
</dbReference>
<proteinExistence type="evidence at transcript level"/>
<name>B6Z1Z0_HAPMA</name>
<dbReference type="SUPFAM" id="SSF57603">
    <property type="entry name" value="FnI-like domain"/>
    <property type="match status" value="1"/>
</dbReference>
<organism evidence="2">
    <name type="scientific">Hapalochlaena maculosa</name>
    <name type="common">Southern blue-ringed octopus</name>
    <name type="synonym">Octopus maculosus</name>
    <dbReference type="NCBI Taxonomy" id="61716"/>
    <lineage>
        <taxon>Eukaryota</taxon>
        <taxon>Metazoa</taxon>
        <taxon>Spiralia</taxon>
        <taxon>Lophotrochozoa</taxon>
        <taxon>Mollusca</taxon>
        <taxon>Cephalopoda</taxon>
        <taxon>Coleoidea</taxon>
        <taxon>Octopodiformes</taxon>
        <taxon>Octopoda</taxon>
        <taxon>Incirrata</taxon>
        <taxon>Octopodidae</taxon>
        <taxon>Hapalochlaena</taxon>
    </lineage>
</organism>
<sequence length="105" mass="11644">MLTYLSIFCFFIAVISTGDCHSFRNCSYHGKLYDFGEHFMDNCKSCECTEGGIVLCMGIADCSEPYVCHHNGTAYKAGEKFPAPTGECTCTYDRGIICSVNKKVH</sequence>
<feature type="chain" id="PRO_5002850407" evidence="1">
    <location>
        <begin position="18"/>
        <end position="105"/>
    </location>
</feature>